<keyword evidence="4 7" id="KW-0686">Riboflavin biosynthesis</keyword>
<comment type="similarity">
    <text evidence="2 7">Belongs to the DMRL synthase family.</text>
</comment>
<dbReference type="NCBIfam" id="TIGR00114">
    <property type="entry name" value="lumazine-synth"/>
    <property type="match status" value="1"/>
</dbReference>
<gene>
    <name evidence="7" type="primary">ribH</name>
    <name evidence="8" type="ORF">EEJ42_47090</name>
</gene>
<feature type="binding site" evidence="7">
    <location>
        <begin position="88"/>
        <end position="89"/>
    </location>
    <ligand>
        <name>(2S)-2-hydroxy-3-oxobutyl phosphate</name>
        <dbReference type="ChEBI" id="CHEBI:58830"/>
    </ligand>
</feature>
<comment type="caution">
    <text evidence="8">The sequence shown here is derived from an EMBL/GenBank/DDBJ whole genome shotgun (WGS) entry which is preliminary data.</text>
</comment>
<dbReference type="GO" id="GO:0009231">
    <property type="term" value="P:riboflavin biosynthetic process"/>
    <property type="evidence" value="ECO:0007669"/>
    <property type="project" value="UniProtKB-UniRule"/>
</dbReference>
<dbReference type="PANTHER" id="PTHR21058:SF0">
    <property type="entry name" value="6,7-DIMETHYL-8-RIBITYLLUMAZINE SYNTHASE"/>
    <property type="match status" value="1"/>
</dbReference>
<sequence>MTGMGVPRLEAVGHHARLRVAVAAALWHPQVMDGLLSGALRALDDSGVTAPLVLRVPGTFELPLAAKTLADHRGYEAVVALGAIIRGGTPQFDYVCQSVAQGLTQVSVDTGTPIGFGVLICDTEEQALDRAGLEKSAEDKGYEAAAAALATVSTLRPVGQRAH</sequence>
<evidence type="ECO:0000256" key="4">
    <source>
        <dbReference type="ARBA" id="ARBA00022619"/>
    </source>
</evidence>
<keyword evidence="5 7" id="KW-0808">Transferase</keyword>
<feature type="binding site" evidence="7">
    <location>
        <begin position="83"/>
        <end position="85"/>
    </location>
    <ligand>
        <name>5-amino-6-(D-ribitylamino)uracil</name>
        <dbReference type="ChEBI" id="CHEBI:15934"/>
    </ligand>
</feature>
<comment type="catalytic activity">
    <reaction evidence="6 7">
        <text>(2S)-2-hydroxy-3-oxobutyl phosphate + 5-amino-6-(D-ribitylamino)uracil = 6,7-dimethyl-8-(1-D-ribityl)lumazine + phosphate + 2 H2O + H(+)</text>
        <dbReference type="Rhea" id="RHEA:26152"/>
        <dbReference type="ChEBI" id="CHEBI:15377"/>
        <dbReference type="ChEBI" id="CHEBI:15378"/>
        <dbReference type="ChEBI" id="CHEBI:15934"/>
        <dbReference type="ChEBI" id="CHEBI:43474"/>
        <dbReference type="ChEBI" id="CHEBI:58201"/>
        <dbReference type="ChEBI" id="CHEBI:58830"/>
        <dbReference type="EC" id="2.5.1.78"/>
    </reaction>
</comment>
<comment type="caution">
    <text evidence="7">Lacks conserved residue(s) required for the propagation of feature annotation.</text>
</comment>
<evidence type="ECO:0000256" key="5">
    <source>
        <dbReference type="ARBA" id="ARBA00022679"/>
    </source>
</evidence>
<dbReference type="InterPro" id="IPR002180">
    <property type="entry name" value="LS/RS"/>
</dbReference>
<dbReference type="Gene3D" id="3.40.50.960">
    <property type="entry name" value="Lumazine/riboflavin synthase"/>
    <property type="match status" value="1"/>
</dbReference>
<dbReference type="EC" id="2.5.1.78" evidence="3 7"/>
<feature type="binding site" evidence="7">
    <location>
        <position position="116"/>
    </location>
    <ligand>
        <name>5-amino-6-(D-ribitylamino)uracil</name>
        <dbReference type="ChEBI" id="CHEBI:15934"/>
    </ligand>
</feature>
<evidence type="ECO:0000313" key="8">
    <source>
        <dbReference type="EMBL" id="RNF81157.1"/>
    </source>
</evidence>
<evidence type="ECO:0000256" key="2">
    <source>
        <dbReference type="ARBA" id="ARBA00007424"/>
    </source>
</evidence>
<comment type="pathway">
    <text evidence="1 7">Cofactor biosynthesis; riboflavin biosynthesis; riboflavin from 2-hydroxy-3-oxobutyl phosphate and 5-amino-6-(D-ribitylamino)uracil: step 1/2.</text>
</comment>
<evidence type="ECO:0000256" key="7">
    <source>
        <dbReference type="HAMAP-Rule" id="MF_00178"/>
    </source>
</evidence>
<dbReference type="RefSeq" id="WP_123108287.1">
    <property type="nucleotide sequence ID" value="NZ_RIBZ01000869.1"/>
</dbReference>
<dbReference type="CDD" id="cd09209">
    <property type="entry name" value="Lumazine_synthase-I"/>
    <property type="match status" value="1"/>
</dbReference>
<evidence type="ECO:0000256" key="1">
    <source>
        <dbReference type="ARBA" id="ARBA00004917"/>
    </source>
</evidence>
<dbReference type="GO" id="GO:0000906">
    <property type="term" value="F:6,7-dimethyl-8-ribityllumazine synthase activity"/>
    <property type="evidence" value="ECO:0007669"/>
    <property type="project" value="UniProtKB-UniRule"/>
</dbReference>
<dbReference type="InterPro" id="IPR036467">
    <property type="entry name" value="LS/RS_sf"/>
</dbReference>
<dbReference type="Proteomes" id="UP000275401">
    <property type="component" value="Unassembled WGS sequence"/>
</dbReference>
<name>A0A3M8SII4_9ACTN</name>
<accession>A0A3M8SII4</accession>
<proteinExistence type="inferred from homology"/>
<evidence type="ECO:0000256" key="3">
    <source>
        <dbReference type="ARBA" id="ARBA00012664"/>
    </source>
</evidence>
<keyword evidence="9" id="KW-1185">Reference proteome</keyword>
<dbReference type="EMBL" id="RIBZ01000869">
    <property type="protein sequence ID" value="RNF81157.1"/>
    <property type="molecule type" value="Genomic_DNA"/>
</dbReference>
<dbReference type="PANTHER" id="PTHR21058">
    <property type="entry name" value="6,7-DIMETHYL-8-RIBITYLLUMAZINE SYNTHASE DMRL SYNTHASE LUMAZINE SYNTHASE"/>
    <property type="match status" value="1"/>
</dbReference>
<feature type="binding site" evidence="7">
    <location>
        <position position="130"/>
    </location>
    <ligand>
        <name>(2S)-2-hydroxy-3-oxobutyl phosphate</name>
        <dbReference type="ChEBI" id="CHEBI:58830"/>
    </ligand>
</feature>
<organism evidence="8 9">
    <name type="scientific">Streptomyces botrytidirepellens</name>
    <dbReference type="NCBI Taxonomy" id="2486417"/>
    <lineage>
        <taxon>Bacteria</taxon>
        <taxon>Bacillati</taxon>
        <taxon>Actinomycetota</taxon>
        <taxon>Actinomycetes</taxon>
        <taxon>Kitasatosporales</taxon>
        <taxon>Streptomycetaceae</taxon>
        <taxon>Streptomyces</taxon>
    </lineage>
</organism>
<dbReference type="Pfam" id="PF00885">
    <property type="entry name" value="DMRL_synthase"/>
    <property type="match status" value="1"/>
</dbReference>
<dbReference type="GO" id="GO:0009349">
    <property type="term" value="C:riboflavin synthase complex"/>
    <property type="evidence" value="ECO:0007669"/>
    <property type="project" value="UniProtKB-UniRule"/>
</dbReference>
<comment type="function">
    <text evidence="7">Catalyzes the formation of 6,7-dimethyl-8-ribityllumazine by condensation of 5-amino-6-(D-ribitylamino)uracil with 3,4-dihydroxy-2-butanone 4-phosphate. This is the penultimate step in the biosynthesis of riboflavin.</text>
</comment>
<dbReference type="AlphaFoldDB" id="A0A3M8SII4"/>
<protein>
    <recommendedName>
        <fullName evidence="3 7">6,7-dimethyl-8-ribityllumazine synthase</fullName>
        <shortName evidence="7">DMRL synthase</shortName>
        <shortName evidence="7">LS</shortName>
        <shortName evidence="7">Lumazine synthase</shortName>
        <ecNumber evidence="3 7">2.5.1.78</ecNumber>
    </recommendedName>
</protein>
<dbReference type="SUPFAM" id="SSF52121">
    <property type="entry name" value="Lumazine synthase"/>
    <property type="match status" value="1"/>
</dbReference>
<dbReference type="HAMAP" id="MF_00178">
    <property type="entry name" value="Lumazine_synth"/>
    <property type="match status" value="1"/>
</dbReference>
<dbReference type="GO" id="GO:0005829">
    <property type="term" value="C:cytosol"/>
    <property type="evidence" value="ECO:0007669"/>
    <property type="project" value="TreeGrafter"/>
</dbReference>
<feature type="binding site" evidence="7">
    <location>
        <position position="27"/>
    </location>
    <ligand>
        <name>5-amino-6-(D-ribitylamino)uracil</name>
        <dbReference type="ChEBI" id="CHEBI:15934"/>
    </ligand>
</feature>
<evidence type="ECO:0000256" key="6">
    <source>
        <dbReference type="ARBA" id="ARBA00048785"/>
    </source>
</evidence>
<dbReference type="UniPathway" id="UPA00275">
    <property type="reaction ID" value="UER00404"/>
</dbReference>
<dbReference type="InterPro" id="IPR034964">
    <property type="entry name" value="LS"/>
</dbReference>
<feature type="binding site" evidence="7">
    <location>
        <begin position="59"/>
        <end position="61"/>
    </location>
    <ligand>
        <name>5-amino-6-(D-ribitylamino)uracil</name>
        <dbReference type="ChEBI" id="CHEBI:15934"/>
    </ligand>
</feature>
<evidence type="ECO:0000313" key="9">
    <source>
        <dbReference type="Proteomes" id="UP000275401"/>
    </source>
</evidence>
<reference evidence="8 9" key="1">
    <citation type="submission" date="2018-11" db="EMBL/GenBank/DDBJ databases">
        <title>The Potential of Streptomyces as Biocontrol Agents against the Tomato grey mould, Botrytis cinerea (Gray mold) Frontiers in Microbiology.</title>
        <authorList>
            <person name="Li D."/>
        </authorList>
    </citation>
    <scope>NUCLEOTIDE SEQUENCE [LARGE SCALE GENOMIC DNA]</scope>
    <source>
        <strain evidence="8 9">NEAU-LD23</strain>
    </source>
</reference>